<dbReference type="PANTHER" id="PTHR42850">
    <property type="entry name" value="METALLOPHOSPHOESTERASE"/>
    <property type="match status" value="1"/>
</dbReference>
<comment type="caution">
    <text evidence="2">The sequence shown here is derived from an EMBL/GenBank/DDBJ whole genome shotgun (WGS) entry which is preliminary data.</text>
</comment>
<proteinExistence type="predicted"/>
<evidence type="ECO:0000259" key="1">
    <source>
        <dbReference type="Pfam" id="PF00149"/>
    </source>
</evidence>
<dbReference type="InterPro" id="IPR050126">
    <property type="entry name" value="Ap4A_hydrolase"/>
</dbReference>
<feature type="domain" description="Calcineurin-like phosphoesterase" evidence="1">
    <location>
        <begin position="40"/>
        <end position="188"/>
    </location>
</feature>
<dbReference type="GO" id="GO:0110154">
    <property type="term" value="P:RNA decapping"/>
    <property type="evidence" value="ECO:0007669"/>
    <property type="project" value="TreeGrafter"/>
</dbReference>
<gene>
    <name evidence="2" type="ORF">CWI84_06050</name>
</gene>
<dbReference type="OrthoDB" id="9807890at2"/>
<dbReference type="InterPro" id="IPR004843">
    <property type="entry name" value="Calcineurin-like_PHP"/>
</dbReference>
<dbReference type="Proteomes" id="UP000287996">
    <property type="component" value="Unassembled WGS sequence"/>
</dbReference>
<dbReference type="InterPro" id="IPR029052">
    <property type="entry name" value="Metallo-depent_PP-like"/>
</dbReference>
<dbReference type="Gene3D" id="3.60.21.10">
    <property type="match status" value="1"/>
</dbReference>
<dbReference type="PANTHER" id="PTHR42850:SF8">
    <property type="entry name" value="SERINE_THREONINE-PROTEIN PHOSPHATASE 2"/>
    <property type="match status" value="1"/>
</dbReference>
<dbReference type="Pfam" id="PF00149">
    <property type="entry name" value="Metallophos"/>
    <property type="match status" value="1"/>
</dbReference>
<organism evidence="2 3">
    <name type="scientific">Idiomarina tyrosinivorans</name>
    <dbReference type="NCBI Taxonomy" id="1445662"/>
    <lineage>
        <taxon>Bacteria</taxon>
        <taxon>Pseudomonadati</taxon>
        <taxon>Pseudomonadota</taxon>
        <taxon>Gammaproteobacteria</taxon>
        <taxon>Alteromonadales</taxon>
        <taxon>Idiomarinaceae</taxon>
        <taxon>Idiomarina</taxon>
    </lineage>
</organism>
<sequence>MQNLTSICANIFSKRFAGAVGRRFLSVLFKKGNAVGRDFVVGDIHGEYQQLKEQLAAVEFDQTRDRLFAVGDLIDRGPESVKTLELLHQPWFFCCRGNHEATLLRFMRSPSNALKQRWISFGGDWFFQLASHEQQRLSQLIKHNTALAIDVLYEWGRVGIVHADVPLRSSWRQFIHQLQQAEDAAIETAIWSRERFQAVKPQQDVADVDIILVGHCIVDVPRYRNNLLFIDTGAFLRKEEPQRKLTLLELTPALLNR</sequence>
<dbReference type="GO" id="GO:0016791">
    <property type="term" value="F:phosphatase activity"/>
    <property type="evidence" value="ECO:0007669"/>
    <property type="project" value="TreeGrafter"/>
</dbReference>
<protein>
    <submittedName>
        <fullName evidence="2">Phosphoprotein phosphatase</fullName>
    </submittedName>
</protein>
<dbReference type="AlphaFoldDB" id="A0A432ZRV1"/>
<dbReference type="GO" id="GO:0005737">
    <property type="term" value="C:cytoplasm"/>
    <property type="evidence" value="ECO:0007669"/>
    <property type="project" value="TreeGrafter"/>
</dbReference>
<reference evidence="2 3" key="1">
    <citation type="journal article" date="2011" name="Front. Microbiol.">
        <title>Genomic signatures of strain selection and enhancement in Bacillus atrophaeus var. globigii, a historical biowarfare simulant.</title>
        <authorList>
            <person name="Gibbons H.S."/>
            <person name="Broomall S.M."/>
            <person name="McNew L.A."/>
            <person name="Daligault H."/>
            <person name="Chapman C."/>
            <person name="Bruce D."/>
            <person name="Karavis M."/>
            <person name="Krepps M."/>
            <person name="McGregor P.A."/>
            <person name="Hong C."/>
            <person name="Park K.H."/>
            <person name="Akmal A."/>
            <person name="Feldman A."/>
            <person name="Lin J.S."/>
            <person name="Chang W.E."/>
            <person name="Higgs B.W."/>
            <person name="Demirev P."/>
            <person name="Lindquist J."/>
            <person name="Liem A."/>
            <person name="Fochler E."/>
            <person name="Read T.D."/>
            <person name="Tapia R."/>
            <person name="Johnson S."/>
            <person name="Bishop-Lilly K.A."/>
            <person name="Detter C."/>
            <person name="Han C."/>
            <person name="Sozhamannan S."/>
            <person name="Rosenzweig C.N."/>
            <person name="Skowronski E.W."/>
        </authorList>
    </citation>
    <scope>NUCLEOTIDE SEQUENCE [LARGE SCALE GENOMIC DNA]</scope>
    <source>
        <strain evidence="2 3">CC-PW-9</strain>
    </source>
</reference>
<evidence type="ECO:0000313" key="2">
    <source>
        <dbReference type="EMBL" id="RUO80619.1"/>
    </source>
</evidence>
<evidence type="ECO:0000313" key="3">
    <source>
        <dbReference type="Proteomes" id="UP000287996"/>
    </source>
</evidence>
<dbReference type="GO" id="GO:0008803">
    <property type="term" value="F:bis(5'-nucleosyl)-tetraphosphatase (symmetrical) activity"/>
    <property type="evidence" value="ECO:0007669"/>
    <property type="project" value="TreeGrafter"/>
</dbReference>
<keyword evidence="3" id="KW-1185">Reference proteome</keyword>
<name>A0A432ZRV1_9GAMM</name>
<dbReference type="EMBL" id="PIQH01000004">
    <property type="protein sequence ID" value="RUO80619.1"/>
    <property type="molecule type" value="Genomic_DNA"/>
</dbReference>
<dbReference type="RefSeq" id="WP_126841680.1">
    <property type="nucleotide sequence ID" value="NZ_PIQH01000004.1"/>
</dbReference>
<accession>A0A432ZRV1</accession>
<dbReference type="SUPFAM" id="SSF56300">
    <property type="entry name" value="Metallo-dependent phosphatases"/>
    <property type="match status" value="1"/>
</dbReference>